<evidence type="ECO:0000313" key="3">
    <source>
        <dbReference type="Proteomes" id="UP000813444"/>
    </source>
</evidence>
<accession>A0A8K0SHG9</accession>
<keyword evidence="1" id="KW-1133">Transmembrane helix</keyword>
<reference evidence="2" key="1">
    <citation type="journal article" date="2021" name="Nat. Commun.">
        <title>Genetic determinants of endophytism in the Arabidopsis root mycobiome.</title>
        <authorList>
            <person name="Mesny F."/>
            <person name="Miyauchi S."/>
            <person name="Thiergart T."/>
            <person name="Pickel B."/>
            <person name="Atanasova L."/>
            <person name="Karlsson M."/>
            <person name="Huettel B."/>
            <person name="Barry K.W."/>
            <person name="Haridas S."/>
            <person name="Chen C."/>
            <person name="Bauer D."/>
            <person name="Andreopoulos W."/>
            <person name="Pangilinan J."/>
            <person name="LaButti K."/>
            <person name="Riley R."/>
            <person name="Lipzen A."/>
            <person name="Clum A."/>
            <person name="Drula E."/>
            <person name="Henrissat B."/>
            <person name="Kohler A."/>
            <person name="Grigoriev I.V."/>
            <person name="Martin F.M."/>
            <person name="Hacquard S."/>
        </authorList>
    </citation>
    <scope>NUCLEOTIDE SEQUENCE</scope>
    <source>
        <strain evidence="2">MPI-CAGE-CH-0235</strain>
    </source>
</reference>
<evidence type="ECO:0000313" key="2">
    <source>
        <dbReference type="EMBL" id="KAH7308215.1"/>
    </source>
</evidence>
<dbReference type="AlphaFoldDB" id="A0A8K0SHG9"/>
<evidence type="ECO:0000256" key="1">
    <source>
        <dbReference type="SAM" id="Phobius"/>
    </source>
</evidence>
<gene>
    <name evidence="2" type="ORF">B0I35DRAFT_107114</name>
</gene>
<keyword evidence="1" id="KW-0812">Transmembrane</keyword>
<protein>
    <submittedName>
        <fullName evidence="2">Uncharacterized protein</fullName>
    </submittedName>
</protein>
<name>A0A8K0SHG9_9HYPO</name>
<feature type="transmembrane region" description="Helical" evidence="1">
    <location>
        <begin position="12"/>
        <end position="36"/>
    </location>
</feature>
<dbReference type="EMBL" id="JAGPNK010000016">
    <property type="protein sequence ID" value="KAH7308215.1"/>
    <property type="molecule type" value="Genomic_DNA"/>
</dbReference>
<organism evidence="2 3">
    <name type="scientific">Stachybotrys elegans</name>
    <dbReference type="NCBI Taxonomy" id="80388"/>
    <lineage>
        <taxon>Eukaryota</taxon>
        <taxon>Fungi</taxon>
        <taxon>Dikarya</taxon>
        <taxon>Ascomycota</taxon>
        <taxon>Pezizomycotina</taxon>
        <taxon>Sordariomycetes</taxon>
        <taxon>Hypocreomycetidae</taxon>
        <taxon>Hypocreales</taxon>
        <taxon>Stachybotryaceae</taxon>
        <taxon>Stachybotrys</taxon>
    </lineage>
</organism>
<keyword evidence="1" id="KW-0472">Membrane</keyword>
<sequence length="83" mass="9399">MGTRAERLRFYVIRLGFVPSVVFLSRIFLICMQISIAHSFDLSTEHQEGRQTGTGTDHVAVLYNQSKSKCESPLIADSDTHRK</sequence>
<keyword evidence="3" id="KW-1185">Reference proteome</keyword>
<dbReference type="Proteomes" id="UP000813444">
    <property type="component" value="Unassembled WGS sequence"/>
</dbReference>
<comment type="caution">
    <text evidence="2">The sequence shown here is derived from an EMBL/GenBank/DDBJ whole genome shotgun (WGS) entry which is preliminary data.</text>
</comment>
<proteinExistence type="predicted"/>